<dbReference type="GO" id="GO:0006605">
    <property type="term" value="P:protein targeting"/>
    <property type="evidence" value="ECO:0007669"/>
    <property type="project" value="UniProtKB-UniRule"/>
</dbReference>
<feature type="domain" description="Protein export membrane protein SecD/SecF C-terminal" evidence="11">
    <location>
        <begin position="136"/>
        <end position="316"/>
    </location>
</feature>
<dbReference type="AlphaFoldDB" id="A0A6J4H3C1"/>
<comment type="subcellular location">
    <subcellularLocation>
        <location evidence="1 9">Cell membrane</location>
        <topology evidence="1 9">Multi-pass membrane protein</topology>
    </subcellularLocation>
</comment>
<keyword evidence="8 9" id="KW-0472">Membrane</keyword>
<dbReference type="GO" id="GO:0065002">
    <property type="term" value="P:intracellular protein transmembrane transport"/>
    <property type="evidence" value="ECO:0007669"/>
    <property type="project" value="UniProtKB-UniRule"/>
</dbReference>
<dbReference type="GO" id="GO:0015450">
    <property type="term" value="F:protein-transporting ATPase activity"/>
    <property type="evidence" value="ECO:0007669"/>
    <property type="project" value="InterPro"/>
</dbReference>
<dbReference type="EMBL" id="CADCSZ010000009">
    <property type="protein sequence ID" value="CAA9211388.1"/>
    <property type="molecule type" value="Genomic_DNA"/>
</dbReference>
<dbReference type="PRINTS" id="PR01755">
    <property type="entry name" value="SECFTRNLCASE"/>
</dbReference>
<evidence type="ECO:0000256" key="3">
    <source>
        <dbReference type="ARBA" id="ARBA00022475"/>
    </source>
</evidence>
<dbReference type="InterPro" id="IPR022813">
    <property type="entry name" value="SecD/SecF_arch_bac"/>
</dbReference>
<keyword evidence="2 9" id="KW-0813">Transport</keyword>
<feature type="region of interest" description="Disordered" evidence="10">
    <location>
        <begin position="347"/>
        <end position="466"/>
    </location>
</feature>
<evidence type="ECO:0000256" key="2">
    <source>
        <dbReference type="ARBA" id="ARBA00022448"/>
    </source>
</evidence>
<dbReference type="InterPro" id="IPR022645">
    <property type="entry name" value="SecD/SecF_bac"/>
</dbReference>
<evidence type="ECO:0000256" key="1">
    <source>
        <dbReference type="ARBA" id="ARBA00004651"/>
    </source>
</evidence>
<dbReference type="GO" id="GO:0043952">
    <property type="term" value="P:protein transport by the Sec complex"/>
    <property type="evidence" value="ECO:0007669"/>
    <property type="project" value="UniProtKB-UniRule"/>
</dbReference>
<keyword evidence="7 9" id="KW-0811">Translocation</keyword>
<evidence type="ECO:0000256" key="7">
    <source>
        <dbReference type="ARBA" id="ARBA00023010"/>
    </source>
</evidence>
<reference evidence="12" key="1">
    <citation type="submission" date="2020-02" db="EMBL/GenBank/DDBJ databases">
        <authorList>
            <person name="Meier V. D."/>
        </authorList>
    </citation>
    <scope>NUCLEOTIDE SEQUENCE</scope>
    <source>
        <strain evidence="12">AVDCRST_MAG76</strain>
    </source>
</reference>
<dbReference type="HAMAP" id="MF_01464_B">
    <property type="entry name" value="SecF_B"/>
    <property type="match status" value="1"/>
</dbReference>
<dbReference type="PANTHER" id="PTHR30081">
    <property type="entry name" value="PROTEIN-EXPORT MEMBRANE PROTEIN SEC"/>
    <property type="match status" value="1"/>
</dbReference>
<dbReference type="NCBIfam" id="TIGR00966">
    <property type="entry name" value="transloc_SecF"/>
    <property type="match status" value="1"/>
</dbReference>
<accession>A0A6J4H3C1</accession>
<proteinExistence type="inferred from homology"/>
<feature type="transmembrane region" description="Helical" evidence="9">
    <location>
        <begin position="153"/>
        <end position="170"/>
    </location>
</feature>
<feature type="transmembrane region" description="Helical" evidence="9">
    <location>
        <begin position="34"/>
        <end position="57"/>
    </location>
</feature>
<comment type="subunit">
    <text evidence="9">Forms a complex with SecD. Part of the essential Sec protein translocation apparatus which comprises SecA, SecYEG and auxiliary proteins SecDF. Other proteins may also be involved.</text>
</comment>
<feature type="transmembrane region" description="Helical" evidence="9">
    <location>
        <begin position="259"/>
        <end position="282"/>
    </location>
</feature>
<evidence type="ECO:0000256" key="9">
    <source>
        <dbReference type="HAMAP-Rule" id="MF_01464"/>
    </source>
</evidence>
<dbReference type="GO" id="GO:0005886">
    <property type="term" value="C:plasma membrane"/>
    <property type="evidence" value="ECO:0007669"/>
    <property type="project" value="UniProtKB-SubCell"/>
</dbReference>
<organism evidence="12">
    <name type="scientific">uncultured Acidimicrobiales bacterium</name>
    <dbReference type="NCBI Taxonomy" id="310071"/>
    <lineage>
        <taxon>Bacteria</taxon>
        <taxon>Bacillati</taxon>
        <taxon>Actinomycetota</taxon>
        <taxon>Acidimicrobiia</taxon>
        <taxon>Acidimicrobiales</taxon>
        <taxon>environmental samples</taxon>
    </lineage>
</organism>
<name>A0A6J4H3C1_9ACTN</name>
<evidence type="ECO:0000259" key="11">
    <source>
        <dbReference type="Pfam" id="PF02355"/>
    </source>
</evidence>
<dbReference type="InterPro" id="IPR005665">
    <property type="entry name" value="SecF_bac"/>
</dbReference>
<feature type="compositionally biased region" description="Low complexity" evidence="10">
    <location>
        <begin position="347"/>
        <end position="371"/>
    </location>
</feature>
<protein>
    <recommendedName>
        <fullName evidence="9">Protein-export membrane protein SecF</fullName>
    </recommendedName>
</protein>
<dbReference type="InterPro" id="IPR022646">
    <property type="entry name" value="SecD/SecF_CS"/>
</dbReference>
<gene>
    <name evidence="9" type="primary">secF</name>
    <name evidence="12" type="ORF">AVDCRST_MAG76-151</name>
</gene>
<dbReference type="NCBIfam" id="TIGR00916">
    <property type="entry name" value="2A0604s01"/>
    <property type="match status" value="1"/>
</dbReference>
<sequence length="466" mass="48911">MTAEEAPSRPPGLGSRLYNGETTIDFIGRQRRGLLLSAIVIGLGLAALGLQGLNFGIEFRGGTSWDVPADVSVARVQDVMAEAGFPEAKVQRFTPTNGEPFVRASAKVEGRDAPTREAESVKVRDRLASLSPGEPVSTTVVGPSWGNEITKKARNALVVFFLAIAAYLAMRFEWRMAVAALAAVVHDILVTVGVYALTGLEVTPASVIAFLTILGYSLYDTVVVFDRVDENAKALASTGRATYSDVVNLSMNQTLMRSLNTSLVAILPIMSVLVIGTFVLGATTLRDFGMALFIGLLTGAYSSVFIASPVLAMLKEREPRYRQLRARLEQRGGSGLGLLSAGGAARAGLSGAGRTKPVPASGRPDAPARAAAKARRPGAGGGAVTAKSRVAAGTAVLKPGDRSTSTVPPEVDEPEVDPPPVPDEVAAPPEPVEPAAKKPSAKRATSSAKARRPPPPSYKKAKRPKR</sequence>
<comment type="similarity">
    <text evidence="9">Belongs to the SecD/SecF family. SecF subfamily.</text>
</comment>
<evidence type="ECO:0000313" key="12">
    <source>
        <dbReference type="EMBL" id="CAA9211388.1"/>
    </source>
</evidence>
<evidence type="ECO:0000256" key="4">
    <source>
        <dbReference type="ARBA" id="ARBA00022692"/>
    </source>
</evidence>
<evidence type="ECO:0000256" key="5">
    <source>
        <dbReference type="ARBA" id="ARBA00022927"/>
    </source>
</evidence>
<dbReference type="SUPFAM" id="SSF82866">
    <property type="entry name" value="Multidrug efflux transporter AcrB transmembrane domain"/>
    <property type="match status" value="1"/>
</dbReference>
<comment type="function">
    <text evidence="9">Part of the Sec protein translocase complex. Interacts with the SecYEG preprotein conducting channel. SecDF uses the proton motive force (PMF) to complete protein translocation after the ATP-dependent function of SecA.</text>
</comment>
<dbReference type="PANTHER" id="PTHR30081:SF8">
    <property type="entry name" value="PROTEIN TRANSLOCASE SUBUNIT SECF"/>
    <property type="match status" value="1"/>
</dbReference>
<evidence type="ECO:0000256" key="10">
    <source>
        <dbReference type="SAM" id="MobiDB-lite"/>
    </source>
</evidence>
<dbReference type="InterPro" id="IPR048634">
    <property type="entry name" value="SecD_SecF_C"/>
</dbReference>
<feature type="transmembrane region" description="Helical" evidence="9">
    <location>
        <begin position="288"/>
        <end position="314"/>
    </location>
</feature>
<feature type="compositionally biased region" description="Pro residues" evidence="10">
    <location>
        <begin position="417"/>
        <end position="432"/>
    </location>
</feature>
<evidence type="ECO:0000256" key="8">
    <source>
        <dbReference type="ARBA" id="ARBA00023136"/>
    </source>
</evidence>
<keyword evidence="4 9" id="KW-0812">Transmembrane</keyword>
<feature type="compositionally biased region" description="Low complexity" evidence="10">
    <location>
        <begin position="433"/>
        <end position="448"/>
    </location>
</feature>
<keyword evidence="6 9" id="KW-1133">Transmembrane helix</keyword>
<keyword evidence="3 9" id="KW-1003">Cell membrane</keyword>
<dbReference type="InterPro" id="IPR055344">
    <property type="entry name" value="SecD_SecF_C_bact"/>
</dbReference>
<evidence type="ECO:0000256" key="6">
    <source>
        <dbReference type="ARBA" id="ARBA00022989"/>
    </source>
</evidence>
<keyword evidence="5 9" id="KW-0653">Protein transport</keyword>
<dbReference type="Pfam" id="PF02355">
    <property type="entry name" value="SecD_SecF_C"/>
    <property type="match status" value="1"/>
</dbReference>
<dbReference type="Gene3D" id="1.20.1640.10">
    <property type="entry name" value="Multidrug efflux transporter AcrB transmembrane domain"/>
    <property type="match status" value="1"/>
</dbReference>
<feature type="transmembrane region" description="Helical" evidence="9">
    <location>
        <begin position="177"/>
        <end position="198"/>
    </location>
</feature>
<feature type="transmembrane region" description="Helical" evidence="9">
    <location>
        <begin position="204"/>
        <end position="225"/>
    </location>
</feature>
<dbReference type="Pfam" id="PF07549">
    <property type="entry name" value="Sec_GG"/>
    <property type="match status" value="1"/>
</dbReference>